<evidence type="ECO:0000313" key="4">
    <source>
        <dbReference type="EMBL" id="KZP32741.1"/>
    </source>
</evidence>
<protein>
    <recommendedName>
        <fullName evidence="1">glutathione transferase</fullName>
        <ecNumber evidence="1">2.5.1.18</ecNumber>
    </recommendedName>
</protein>
<evidence type="ECO:0000256" key="1">
    <source>
        <dbReference type="ARBA" id="ARBA00012452"/>
    </source>
</evidence>
<dbReference type="EMBL" id="KV417484">
    <property type="protein sequence ID" value="KZP32741.1"/>
    <property type="molecule type" value="Genomic_DNA"/>
</dbReference>
<dbReference type="AlphaFoldDB" id="A0A166VHR8"/>
<dbReference type="Gene3D" id="3.40.30.10">
    <property type="entry name" value="Glutaredoxin"/>
    <property type="match status" value="1"/>
</dbReference>
<dbReference type="Pfam" id="PF02798">
    <property type="entry name" value="GST_N"/>
    <property type="match status" value="1"/>
</dbReference>
<evidence type="ECO:0000313" key="5">
    <source>
        <dbReference type="Proteomes" id="UP000076532"/>
    </source>
</evidence>
<evidence type="ECO:0000259" key="3">
    <source>
        <dbReference type="PROSITE" id="PS50404"/>
    </source>
</evidence>
<dbReference type="InterPro" id="IPR036249">
    <property type="entry name" value="Thioredoxin-like_sf"/>
</dbReference>
<name>A0A166VHR8_9AGAM</name>
<dbReference type="GO" id="GO:0004364">
    <property type="term" value="F:glutathione transferase activity"/>
    <property type="evidence" value="ECO:0007669"/>
    <property type="project" value="UniProtKB-EC"/>
</dbReference>
<dbReference type="GO" id="GO:0043295">
    <property type="term" value="F:glutathione binding"/>
    <property type="evidence" value="ECO:0007669"/>
    <property type="project" value="TreeGrafter"/>
</dbReference>
<keyword evidence="2" id="KW-0808">Transferase</keyword>
<dbReference type="FunFam" id="3.40.30.10:FF:000016">
    <property type="entry name" value="Glutathione S-transferase F2"/>
    <property type="match status" value="1"/>
</dbReference>
<dbReference type="PROSITE" id="PS50404">
    <property type="entry name" value="GST_NTER"/>
    <property type="match status" value="1"/>
</dbReference>
<dbReference type="InterPro" id="IPR004045">
    <property type="entry name" value="Glutathione_S-Trfase_N"/>
</dbReference>
<dbReference type="Proteomes" id="UP000076532">
    <property type="component" value="Unassembled WGS sequence"/>
</dbReference>
<dbReference type="PANTHER" id="PTHR43900:SF3">
    <property type="entry name" value="GLUTATHIONE S-TRANSFERASE RHO"/>
    <property type="match status" value="1"/>
</dbReference>
<dbReference type="EC" id="2.5.1.18" evidence="1"/>
<dbReference type="OrthoDB" id="249703at2759"/>
<proteinExistence type="predicted"/>
<organism evidence="4 5">
    <name type="scientific">Athelia psychrophila</name>
    <dbReference type="NCBI Taxonomy" id="1759441"/>
    <lineage>
        <taxon>Eukaryota</taxon>
        <taxon>Fungi</taxon>
        <taxon>Dikarya</taxon>
        <taxon>Basidiomycota</taxon>
        <taxon>Agaricomycotina</taxon>
        <taxon>Agaricomycetes</taxon>
        <taxon>Agaricomycetidae</taxon>
        <taxon>Atheliales</taxon>
        <taxon>Atheliaceae</taxon>
        <taxon>Athelia</taxon>
    </lineage>
</organism>
<dbReference type="PANTHER" id="PTHR43900">
    <property type="entry name" value="GLUTATHIONE S-TRANSFERASE RHO"/>
    <property type="match status" value="1"/>
</dbReference>
<keyword evidence="5" id="KW-1185">Reference proteome</keyword>
<gene>
    <name evidence="4" type="ORF">FIBSPDRAFT_1012728</name>
</gene>
<reference evidence="4 5" key="1">
    <citation type="journal article" date="2016" name="Mol. Biol. Evol.">
        <title>Comparative Genomics of Early-Diverging Mushroom-Forming Fungi Provides Insights into the Origins of Lignocellulose Decay Capabilities.</title>
        <authorList>
            <person name="Nagy L.G."/>
            <person name="Riley R."/>
            <person name="Tritt A."/>
            <person name="Adam C."/>
            <person name="Daum C."/>
            <person name="Floudas D."/>
            <person name="Sun H."/>
            <person name="Yadav J.S."/>
            <person name="Pangilinan J."/>
            <person name="Larsson K.H."/>
            <person name="Matsuura K."/>
            <person name="Barry K."/>
            <person name="Labutti K."/>
            <person name="Kuo R."/>
            <person name="Ohm R.A."/>
            <person name="Bhattacharya S.S."/>
            <person name="Shirouzu T."/>
            <person name="Yoshinaga Y."/>
            <person name="Martin F.M."/>
            <person name="Grigoriev I.V."/>
            <person name="Hibbett D.S."/>
        </authorList>
    </citation>
    <scope>NUCLEOTIDE SEQUENCE [LARGE SCALE GENOMIC DNA]</scope>
    <source>
        <strain evidence="4 5">CBS 109695</strain>
    </source>
</reference>
<evidence type="ECO:0000256" key="2">
    <source>
        <dbReference type="ARBA" id="ARBA00022679"/>
    </source>
</evidence>
<dbReference type="STRING" id="436010.A0A166VHR8"/>
<dbReference type="SUPFAM" id="SSF52833">
    <property type="entry name" value="Thioredoxin-like"/>
    <property type="match status" value="1"/>
</dbReference>
<accession>A0A166VHR8</accession>
<sequence length="108" mass="12284">MYKALRTSHVFDTTLKLYGTPFYTSTKRVAIVLQEKHVQFEFITIDLIEGENKVPAFVAKQPFEQVPFISDEGFILYESRAIGCYIASKYGVRPLPGPHERPQDGCVV</sequence>
<dbReference type="GO" id="GO:0005737">
    <property type="term" value="C:cytoplasm"/>
    <property type="evidence" value="ECO:0007669"/>
    <property type="project" value="TreeGrafter"/>
</dbReference>
<dbReference type="GO" id="GO:0006749">
    <property type="term" value="P:glutathione metabolic process"/>
    <property type="evidence" value="ECO:0007669"/>
    <property type="project" value="TreeGrafter"/>
</dbReference>
<feature type="domain" description="GST N-terminal" evidence="3">
    <location>
        <begin position="13"/>
        <end position="94"/>
    </location>
</feature>